<gene>
    <name evidence="2" type="ORF">SOIL9_85000</name>
</gene>
<dbReference type="EMBL" id="LR593886">
    <property type="protein sequence ID" value="VTR99490.1"/>
    <property type="molecule type" value="Genomic_DNA"/>
</dbReference>
<evidence type="ECO:0000313" key="2">
    <source>
        <dbReference type="EMBL" id="VTR99490.1"/>
    </source>
</evidence>
<organism evidence="2 3">
    <name type="scientific">Gemmata massiliana</name>
    <dbReference type="NCBI Taxonomy" id="1210884"/>
    <lineage>
        <taxon>Bacteria</taxon>
        <taxon>Pseudomonadati</taxon>
        <taxon>Planctomycetota</taxon>
        <taxon>Planctomycetia</taxon>
        <taxon>Gemmatales</taxon>
        <taxon>Gemmataceae</taxon>
        <taxon>Gemmata</taxon>
    </lineage>
</organism>
<dbReference type="AlphaFoldDB" id="A0A6P2DEE1"/>
<evidence type="ECO:0000256" key="1">
    <source>
        <dbReference type="SAM" id="MobiDB-lite"/>
    </source>
</evidence>
<dbReference type="KEGG" id="gms:SOIL9_85000"/>
<sequence length="66" mass="6819">MQNADDVSQTPTQTAPPTPVPVPPGTKPADMQVTCKLPNGSLLDTTYHDCVNVRLGTVVGKGGTAE</sequence>
<protein>
    <submittedName>
        <fullName evidence="2">Uncharacterized protein</fullName>
    </submittedName>
</protein>
<dbReference type="Proteomes" id="UP000464178">
    <property type="component" value="Chromosome"/>
</dbReference>
<name>A0A6P2DEE1_9BACT</name>
<reference evidence="2 3" key="1">
    <citation type="submission" date="2019-05" db="EMBL/GenBank/DDBJ databases">
        <authorList>
            <consortium name="Science for Life Laboratories"/>
        </authorList>
    </citation>
    <scope>NUCLEOTIDE SEQUENCE [LARGE SCALE GENOMIC DNA]</scope>
    <source>
        <strain evidence="2">Soil9</strain>
    </source>
</reference>
<feature type="region of interest" description="Disordered" evidence="1">
    <location>
        <begin position="1"/>
        <end position="31"/>
    </location>
</feature>
<evidence type="ECO:0000313" key="3">
    <source>
        <dbReference type="Proteomes" id="UP000464178"/>
    </source>
</evidence>
<keyword evidence="3" id="KW-1185">Reference proteome</keyword>
<feature type="compositionally biased region" description="Pro residues" evidence="1">
    <location>
        <begin position="14"/>
        <end position="26"/>
    </location>
</feature>
<accession>A0A6P2DEE1</accession>
<proteinExistence type="predicted"/>